<feature type="compositionally biased region" description="Polar residues" evidence="1">
    <location>
        <begin position="8"/>
        <end position="17"/>
    </location>
</feature>
<protein>
    <submittedName>
        <fullName evidence="2">Uncharacterized protein</fullName>
    </submittedName>
</protein>
<dbReference type="Proteomes" id="UP001515480">
    <property type="component" value="Unassembled WGS sequence"/>
</dbReference>
<accession>A0AB34JNT7</accession>
<sequence>MHSPPKSTPTHASTSKKSSPRCLRPPSTKGVLFHSPPRTILSARLAAQKVLAELELPETAGFTDLAHCSARDVTLYRPKPRSSLGRSLGLIRTPDDVLLLEAGVKPVAPGRMLSAASSTSNRCMVEDAISESFSGLSSMGDECTTPRKPPTPNGGTTTELVMSPTNSPQMHSQATRNWGDPAKLVIGRQAPKRARSNSNFYG</sequence>
<gene>
    <name evidence="2" type="ORF">AB1Y20_017906</name>
</gene>
<comment type="caution">
    <text evidence="2">The sequence shown here is derived from an EMBL/GenBank/DDBJ whole genome shotgun (WGS) entry which is preliminary data.</text>
</comment>
<dbReference type="EMBL" id="JBGBPQ010000006">
    <property type="protein sequence ID" value="KAL1522942.1"/>
    <property type="molecule type" value="Genomic_DNA"/>
</dbReference>
<reference evidence="2 3" key="1">
    <citation type="journal article" date="2024" name="Science">
        <title>Giant polyketide synthase enzymes in the biosynthesis of giant marine polyether toxins.</title>
        <authorList>
            <person name="Fallon T.R."/>
            <person name="Shende V.V."/>
            <person name="Wierzbicki I.H."/>
            <person name="Pendleton A.L."/>
            <person name="Watervoot N.F."/>
            <person name="Auber R.P."/>
            <person name="Gonzalez D.J."/>
            <person name="Wisecaver J.H."/>
            <person name="Moore B.S."/>
        </authorList>
    </citation>
    <scope>NUCLEOTIDE SEQUENCE [LARGE SCALE GENOMIC DNA]</scope>
    <source>
        <strain evidence="2 3">12B1</strain>
    </source>
</reference>
<name>A0AB34JNT7_PRYPA</name>
<keyword evidence="3" id="KW-1185">Reference proteome</keyword>
<feature type="compositionally biased region" description="Polar residues" evidence="1">
    <location>
        <begin position="153"/>
        <end position="176"/>
    </location>
</feature>
<feature type="region of interest" description="Disordered" evidence="1">
    <location>
        <begin position="1"/>
        <end position="34"/>
    </location>
</feature>
<proteinExistence type="predicted"/>
<organism evidence="2 3">
    <name type="scientific">Prymnesium parvum</name>
    <name type="common">Toxic golden alga</name>
    <dbReference type="NCBI Taxonomy" id="97485"/>
    <lineage>
        <taxon>Eukaryota</taxon>
        <taxon>Haptista</taxon>
        <taxon>Haptophyta</taxon>
        <taxon>Prymnesiophyceae</taxon>
        <taxon>Prymnesiales</taxon>
        <taxon>Prymnesiaceae</taxon>
        <taxon>Prymnesium</taxon>
    </lineage>
</organism>
<evidence type="ECO:0000313" key="3">
    <source>
        <dbReference type="Proteomes" id="UP001515480"/>
    </source>
</evidence>
<evidence type="ECO:0000313" key="2">
    <source>
        <dbReference type="EMBL" id="KAL1522942.1"/>
    </source>
</evidence>
<feature type="region of interest" description="Disordered" evidence="1">
    <location>
        <begin position="135"/>
        <end position="177"/>
    </location>
</feature>
<evidence type="ECO:0000256" key="1">
    <source>
        <dbReference type="SAM" id="MobiDB-lite"/>
    </source>
</evidence>
<dbReference type="AlphaFoldDB" id="A0AB34JNT7"/>